<feature type="signal peptide" evidence="1">
    <location>
        <begin position="1"/>
        <end position="26"/>
    </location>
</feature>
<evidence type="ECO:0000313" key="3">
    <source>
        <dbReference type="Proteomes" id="UP001202328"/>
    </source>
</evidence>
<sequence length="93" mass="10595">MKLVFSKSFSVVLLLVFITLEEFSYNAQILPEDEVEALKQISTKLQIPYWKNIDQTSCNRSEDLNATTSTYTLSKVVCDCSYNSSTICHITNM</sequence>
<comment type="caution">
    <text evidence="2">The sequence shown here is derived from an EMBL/GenBank/DDBJ whole genome shotgun (WGS) entry which is preliminary data.</text>
</comment>
<name>A0AAD4RWU6_9MAGN</name>
<protein>
    <submittedName>
        <fullName evidence="2">Uncharacterized protein</fullName>
    </submittedName>
</protein>
<gene>
    <name evidence="2" type="ORF">MKW98_008225</name>
</gene>
<dbReference type="Proteomes" id="UP001202328">
    <property type="component" value="Unassembled WGS sequence"/>
</dbReference>
<dbReference type="AlphaFoldDB" id="A0AAD4RWU6"/>
<feature type="chain" id="PRO_5042123075" evidence="1">
    <location>
        <begin position="27"/>
        <end position="93"/>
    </location>
</feature>
<organism evidence="2 3">
    <name type="scientific">Papaver atlanticum</name>
    <dbReference type="NCBI Taxonomy" id="357466"/>
    <lineage>
        <taxon>Eukaryota</taxon>
        <taxon>Viridiplantae</taxon>
        <taxon>Streptophyta</taxon>
        <taxon>Embryophyta</taxon>
        <taxon>Tracheophyta</taxon>
        <taxon>Spermatophyta</taxon>
        <taxon>Magnoliopsida</taxon>
        <taxon>Ranunculales</taxon>
        <taxon>Papaveraceae</taxon>
        <taxon>Papaveroideae</taxon>
        <taxon>Papaver</taxon>
    </lineage>
</organism>
<keyword evidence="3" id="KW-1185">Reference proteome</keyword>
<dbReference type="EMBL" id="JAJJMB010017645">
    <property type="protein sequence ID" value="KAI3836464.1"/>
    <property type="molecule type" value="Genomic_DNA"/>
</dbReference>
<evidence type="ECO:0000256" key="1">
    <source>
        <dbReference type="SAM" id="SignalP"/>
    </source>
</evidence>
<accession>A0AAD4RWU6</accession>
<reference evidence="2" key="1">
    <citation type="submission" date="2022-04" db="EMBL/GenBank/DDBJ databases">
        <title>A functionally conserved STORR gene fusion in Papaver species that diverged 16.8 million years ago.</title>
        <authorList>
            <person name="Catania T."/>
        </authorList>
    </citation>
    <scope>NUCLEOTIDE SEQUENCE</scope>
    <source>
        <strain evidence="2">S-188037</strain>
    </source>
</reference>
<evidence type="ECO:0000313" key="2">
    <source>
        <dbReference type="EMBL" id="KAI3836464.1"/>
    </source>
</evidence>
<proteinExistence type="predicted"/>
<keyword evidence="1" id="KW-0732">Signal</keyword>